<proteinExistence type="predicted"/>
<dbReference type="Gramene" id="LPERR08G00650.1">
    <property type="protein sequence ID" value="LPERR08G00650.1"/>
    <property type="gene ID" value="LPERR08G00650"/>
</dbReference>
<feature type="compositionally biased region" description="Basic and acidic residues" evidence="1">
    <location>
        <begin position="32"/>
        <end position="43"/>
    </location>
</feature>
<organism evidence="2 3">
    <name type="scientific">Leersia perrieri</name>
    <dbReference type="NCBI Taxonomy" id="77586"/>
    <lineage>
        <taxon>Eukaryota</taxon>
        <taxon>Viridiplantae</taxon>
        <taxon>Streptophyta</taxon>
        <taxon>Embryophyta</taxon>
        <taxon>Tracheophyta</taxon>
        <taxon>Spermatophyta</taxon>
        <taxon>Magnoliopsida</taxon>
        <taxon>Liliopsida</taxon>
        <taxon>Poales</taxon>
        <taxon>Poaceae</taxon>
        <taxon>BOP clade</taxon>
        <taxon>Oryzoideae</taxon>
        <taxon>Oryzeae</taxon>
        <taxon>Oryzinae</taxon>
        <taxon>Leersia</taxon>
    </lineage>
</organism>
<keyword evidence="3" id="KW-1185">Reference proteome</keyword>
<feature type="region of interest" description="Disordered" evidence="1">
    <location>
        <begin position="12"/>
        <end position="43"/>
    </location>
</feature>
<accession>A0A0D9X3J1</accession>
<dbReference type="Proteomes" id="UP000032180">
    <property type="component" value="Chromosome 8"/>
</dbReference>
<protein>
    <submittedName>
        <fullName evidence="2">Uncharacterized protein</fullName>
    </submittedName>
</protein>
<dbReference type="AlphaFoldDB" id="A0A0D9X3J1"/>
<sequence>MVRRGCRRFVFGADSSPDAHTTHERHRRRLERLRPSLDASSDRTGHDLPRILLLARAACPCQQLWLSLLLSVQLMS</sequence>
<reference evidence="2 3" key="1">
    <citation type="submission" date="2012-08" db="EMBL/GenBank/DDBJ databases">
        <title>Oryza genome evolution.</title>
        <authorList>
            <person name="Wing R.A."/>
        </authorList>
    </citation>
    <scope>NUCLEOTIDE SEQUENCE</scope>
</reference>
<reference evidence="2" key="3">
    <citation type="submission" date="2015-04" db="UniProtKB">
        <authorList>
            <consortium name="EnsemblPlants"/>
        </authorList>
    </citation>
    <scope>IDENTIFICATION</scope>
</reference>
<dbReference type="EnsemblPlants" id="LPERR08G00650.1">
    <property type="protein sequence ID" value="LPERR08G00650.1"/>
    <property type="gene ID" value="LPERR08G00650"/>
</dbReference>
<evidence type="ECO:0000313" key="3">
    <source>
        <dbReference type="Proteomes" id="UP000032180"/>
    </source>
</evidence>
<name>A0A0D9X3J1_9ORYZ</name>
<dbReference type="HOGENOM" id="CLU_2658055_0_0_1"/>
<reference evidence="3" key="2">
    <citation type="submission" date="2013-12" db="EMBL/GenBank/DDBJ databases">
        <authorList>
            <person name="Yu Y."/>
            <person name="Lee S."/>
            <person name="de Baynast K."/>
            <person name="Wissotski M."/>
            <person name="Liu L."/>
            <person name="Talag J."/>
            <person name="Goicoechea J."/>
            <person name="Angelova A."/>
            <person name="Jetty R."/>
            <person name="Kudrna D."/>
            <person name="Golser W."/>
            <person name="Rivera L."/>
            <person name="Zhang J."/>
            <person name="Wing R."/>
        </authorList>
    </citation>
    <scope>NUCLEOTIDE SEQUENCE</scope>
</reference>
<evidence type="ECO:0000313" key="2">
    <source>
        <dbReference type="EnsemblPlants" id="LPERR08G00650.1"/>
    </source>
</evidence>
<evidence type="ECO:0000256" key="1">
    <source>
        <dbReference type="SAM" id="MobiDB-lite"/>
    </source>
</evidence>